<protein>
    <recommendedName>
        <fullName evidence="4">ABC transporter permease</fullName>
    </recommendedName>
</protein>
<keyword evidence="3" id="KW-1185">Reference proteome</keyword>
<accession>A0ABU3I8H8</accession>
<feature type="transmembrane region" description="Helical" evidence="1">
    <location>
        <begin position="167"/>
        <end position="187"/>
    </location>
</feature>
<gene>
    <name evidence="2" type="ORF">QS713_01200</name>
</gene>
<keyword evidence="1" id="KW-1133">Transmembrane helix</keyword>
<dbReference type="InterPro" id="IPR036259">
    <property type="entry name" value="MFS_trans_sf"/>
</dbReference>
<feature type="transmembrane region" description="Helical" evidence="1">
    <location>
        <begin position="54"/>
        <end position="73"/>
    </location>
</feature>
<keyword evidence="1" id="KW-0812">Transmembrane</keyword>
<evidence type="ECO:0000313" key="3">
    <source>
        <dbReference type="Proteomes" id="UP001247542"/>
    </source>
</evidence>
<proteinExistence type="predicted"/>
<dbReference type="EMBL" id="JASXSX010000001">
    <property type="protein sequence ID" value="MDT3766684.1"/>
    <property type="molecule type" value="Genomic_DNA"/>
</dbReference>
<keyword evidence="1" id="KW-0472">Membrane</keyword>
<dbReference type="RefSeq" id="WP_313271779.1">
    <property type="nucleotide sequence ID" value="NZ_JASXSX010000001.1"/>
</dbReference>
<comment type="caution">
    <text evidence="2">The sequence shown here is derived from an EMBL/GenBank/DDBJ whole genome shotgun (WGS) entry which is preliminary data.</text>
</comment>
<feature type="transmembrane region" description="Helical" evidence="1">
    <location>
        <begin position="135"/>
        <end position="155"/>
    </location>
</feature>
<reference evidence="2 3" key="1">
    <citation type="submission" date="2023-06" db="EMBL/GenBank/DDBJ databases">
        <title>Draft genome sequence of Gleimia hominis type strain CCUG 57540T.</title>
        <authorList>
            <person name="Salva-Serra F."/>
            <person name="Cardew S."/>
            <person name="Jensie Markopoulos S."/>
            <person name="Ohlen M."/>
            <person name="Inganas E."/>
            <person name="Svensson-Stadler L."/>
            <person name="Moore E.R.B."/>
        </authorList>
    </citation>
    <scope>NUCLEOTIDE SEQUENCE [LARGE SCALE GENOMIC DNA]</scope>
    <source>
        <strain evidence="2 3">CCUG 57540</strain>
    </source>
</reference>
<feature type="transmembrane region" description="Helical" evidence="1">
    <location>
        <begin position="199"/>
        <end position="218"/>
    </location>
</feature>
<evidence type="ECO:0000256" key="1">
    <source>
        <dbReference type="SAM" id="Phobius"/>
    </source>
</evidence>
<sequence length="272" mass="30491">MRLSKKRGLARFCTEFAAILAVLLVFGVAGHFAAVHLLSKDIPALAKLHYWQPALFEISVPVFVSALMARAWLRRSRLSYVTWTEPEYVPPSKGGRAPTYAPPLDTDDDVRFGSALSAEPEPFYDLHIQPRISRLWWLMGVLTVLGIIIIIAYALNESDISTSEFTVGFLTAAVWAGSQEYVLRGFVVARARTFIRRDHWVALVVMLASTLCILPLALTARTHTYMIVVALSGPITGVLLFSLRRMFNTLWAPITAQFLFILTFFVLLSPYK</sequence>
<organism evidence="2 3">
    <name type="scientific">Gleimia hominis</name>
    <dbReference type="NCBI Taxonomy" id="595468"/>
    <lineage>
        <taxon>Bacteria</taxon>
        <taxon>Bacillati</taxon>
        <taxon>Actinomycetota</taxon>
        <taxon>Actinomycetes</taxon>
        <taxon>Actinomycetales</taxon>
        <taxon>Actinomycetaceae</taxon>
        <taxon>Gleimia</taxon>
    </lineage>
</organism>
<feature type="transmembrane region" description="Helical" evidence="1">
    <location>
        <begin position="224"/>
        <end position="243"/>
    </location>
</feature>
<dbReference type="Proteomes" id="UP001247542">
    <property type="component" value="Unassembled WGS sequence"/>
</dbReference>
<evidence type="ECO:0008006" key="4">
    <source>
        <dbReference type="Google" id="ProtNLM"/>
    </source>
</evidence>
<feature type="transmembrane region" description="Helical" evidence="1">
    <location>
        <begin position="250"/>
        <end position="271"/>
    </location>
</feature>
<dbReference type="SUPFAM" id="SSF103473">
    <property type="entry name" value="MFS general substrate transporter"/>
    <property type="match status" value="1"/>
</dbReference>
<evidence type="ECO:0000313" key="2">
    <source>
        <dbReference type="EMBL" id="MDT3766684.1"/>
    </source>
</evidence>
<name>A0ABU3I8H8_9ACTO</name>
<feature type="transmembrane region" description="Helical" evidence="1">
    <location>
        <begin position="12"/>
        <end position="34"/>
    </location>
</feature>